<proteinExistence type="predicted"/>
<reference evidence="1 2" key="1">
    <citation type="journal article" date="2017" name="Curr. Microbiol.">
        <title>Mucilaginibacter ginsenosidivorans sp. nov., Isolated from Soil of Ginseng Field.</title>
        <authorList>
            <person name="Kim M.M."/>
            <person name="Siddiqi M.Z."/>
            <person name="Im W.T."/>
        </authorList>
    </citation>
    <scope>NUCLEOTIDE SEQUENCE [LARGE SCALE GENOMIC DNA]</scope>
    <source>
        <strain evidence="1 2">Gsoil 3017</strain>
    </source>
</reference>
<protein>
    <submittedName>
        <fullName evidence="1">Uncharacterized protein</fullName>
    </submittedName>
</protein>
<keyword evidence="2" id="KW-1185">Reference proteome</keyword>
<dbReference type="KEGG" id="mgin:FRZ54_09940"/>
<sequence length="80" mass="9148">MLIDLIKHHQIKGLAYKQVIDSLGEPENYQDKGDSIIYDIVVDYGYLDPKSGTYLAIGFNKDSIATGYKVMKWKNRHANE</sequence>
<dbReference type="AlphaFoldDB" id="A0A5B8UV00"/>
<dbReference type="Proteomes" id="UP000321479">
    <property type="component" value="Chromosome"/>
</dbReference>
<evidence type="ECO:0000313" key="2">
    <source>
        <dbReference type="Proteomes" id="UP000321479"/>
    </source>
</evidence>
<dbReference type="RefSeq" id="WP_147031461.1">
    <property type="nucleotide sequence ID" value="NZ_CP042436.1"/>
</dbReference>
<evidence type="ECO:0000313" key="1">
    <source>
        <dbReference type="EMBL" id="QEC62884.1"/>
    </source>
</evidence>
<accession>A0A5B8UV00</accession>
<dbReference type="EMBL" id="CP042436">
    <property type="protein sequence ID" value="QEC62884.1"/>
    <property type="molecule type" value="Genomic_DNA"/>
</dbReference>
<name>A0A5B8UV00_9SPHI</name>
<gene>
    <name evidence="1" type="ORF">FRZ54_09940</name>
</gene>
<organism evidence="1 2">
    <name type="scientific">Mucilaginibacter ginsenosidivorans</name>
    <dbReference type="NCBI Taxonomy" id="398053"/>
    <lineage>
        <taxon>Bacteria</taxon>
        <taxon>Pseudomonadati</taxon>
        <taxon>Bacteroidota</taxon>
        <taxon>Sphingobacteriia</taxon>
        <taxon>Sphingobacteriales</taxon>
        <taxon>Sphingobacteriaceae</taxon>
        <taxon>Mucilaginibacter</taxon>
    </lineage>
</organism>
<dbReference type="OrthoDB" id="1493479at2"/>